<keyword evidence="2" id="KW-1185">Reference proteome</keyword>
<comment type="caution">
    <text evidence="1">The sequence shown here is derived from an EMBL/GenBank/DDBJ whole genome shotgun (WGS) entry which is preliminary data.</text>
</comment>
<proteinExistence type="predicted"/>
<dbReference type="Proteomes" id="UP001157502">
    <property type="component" value="Chromosome 9"/>
</dbReference>
<organism evidence="1 2">
    <name type="scientific">Dallia pectoralis</name>
    <name type="common">Alaska blackfish</name>
    <dbReference type="NCBI Taxonomy" id="75939"/>
    <lineage>
        <taxon>Eukaryota</taxon>
        <taxon>Metazoa</taxon>
        <taxon>Chordata</taxon>
        <taxon>Craniata</taxon>
        <taxon>Vertebrata</taxon>
        <taxon>Euteleostomi</taxon>
        <taxon>Actinopterygii</taxon>
        <taxon>Neopterygii</taxon>
        <taxon>Teleostei</taxon>
        <taxon>Protacanthopterygii</taxon>
        <taxon>Esociformes</taxon>
        <taxon>Umbridae</taxon>
        <taxon>Dallia</taxon>
    </lineage>
</organism>
<accession>A0ACC2GUG1</accession>
<protein>
    <submittedName>
        <fullName evidence="1">Uncharacterized protein</fullName>
    </submittedName>
</protein>
<evidence type="ECO:0000313" key="1">
    <source>
        <dbReference type="EMBL" id="KAJ8007276.1"/>
    </source>
</evidence>
<sequence>MCWLVWGGVLAHAYIPRILLQCDTPLLYIVLDPTRDQISNPPGVRATYTELVQSRLTRVKEIRGLYSVQSSRQLKHH</sequence>
<dbReference type="EMBL" id="CM055736">
    <property type="protein sequence ID" value="KAJ8007276.1"/>
    <property type="molecule type" value="Genomic_DNA"/>
</dbReference>
<gene>
    <name evidence="1" type="ORF">DPEC_G00115860</name>
</gene>
<reference evidence="1" key="1">
    <citation type="submission" date="2021-05" db="EMBL/GenBank/DDBJ databases">
        <authorList>
            <person name="Pan Q."/>
            <person name="Jouanno E."/>
            <person name="Zahm M."/>
            <person name="Klopp C."/>
            <person name="Cabau C."/>
            <person name="Louis A."/>
            <person name="Berthelot C."/>
            <person name="Parey E."/>
            <person name="Roest Crollius H."/>
            <person name="Montfort J."/>
            <person name="Robinson-Rechavi M."/>
            <person name="Bouchez O."/>
            <person name="Lampietro C."/>
            <person name="Lopez Roques C."/>
            <person name="Donnadieu C."/>
            <person name="Postlethwait J."/>
            <person name="Bobe J."/>
            <person name="Dillon D."/>
            <person name="Chandos A."/>
            <person name="von Hippel F."/>
            <person name="Guiguen Y."/>
        </authorList>
    </citation>
    <scope>NUCLEOTIDE SEQUENCE</scope>
    <source>
        <strain evidence="1">YG-Jan2019</strain>
    </source>
</reference>
<evidence type="ECO:0000313" key="2">
    <source>
        <dbReference type="Proteomes" id="UP001157502"/>
    </source>
</evidence>
<name>A0ACC2GUG1_DALPE</name>